<dbReference type="Gene3D" id="3.20.19.10">
    <property type="entry name" value="Aconitase, domain 4"/>
    <property type="match status" value="1"/>
</dbReference>
<comment type="pathway">
    <text evidence="2">Amino-acid biosynthesis; L-leucine biosynthesis; L-leucine from 3-methyl-2-oxobutanoate: step 2/4.</text>
</comment>
<evidence type="ECO:0000256" key="6">
    <source>
        <dbReference type="ARBA" id="ARBA00023239"/>
    </source>
</evidence>
<evidence type="ECO:0000313" key="10">
    <source>
        <dbReference type="Proteomes" id="UP000019197"/>
    </source>
</evidence>
<evidence type="ECO:0000256" key="4">
    <source>
        <dbReference type="ARBA" id="ARBA00022430"/>
    </source>
</evidence>
<feature type="domain" description="Aconitase A/isopropylmalate dehydratase small subunit swivel" evidence="8">
    <location>
        <begin position="44"/>
        <end position="108"/>
    </location>
</feature>
<protein>
    <recommendedName>
        <fullName evidence="3">3-isopropylmalate dehydratase</fullName>
        <ecNumber evidence="3">4.2.1.33</ecNumber>
    </recommendedName>
</protein>
<gene>
    <name evidence="9" type="primary">leuD</name>
    <name evidence="9" type="ORF">XCR1_1440006</name>
</gene>
<dbReference type="Pfam" id="PF00694">
    <property type="entry name" value="Aconitase_C"/>
    <property type="match status" value="1"/>
</dbReference>
<sequence length="170" mass="19091">MIEQQNYHVRMITGDISTDDIIPARYKHMYTDPARLAPHLFENRFPDFFSTLQPRDIIVCKGIFGIGSSREQAVSTLLAAGISMVVAPAFGRIFFRNAWNLGLFAIEADIEGFREGLSVECLINEGHFVSETPLAHFSPPSEQMLAFVRAGGCLNYILNPLSEQKEQRIL</sequence>
<evidence type="ECO:0000256" key="3">
    <source>
        <dbReference type="ARBA" id="ARBA00011998"/>
    </source>
</evidence>
<dbReference type="EMBL" id="CBXE010000051">
    <property type="protein sequence ID" value="CDL80331.1"/>
    <property type="molecule type" value="Genomic_DNA"/>
</dbReference>
<reference evidence="9 10" key="1">
    <citation type="submission" date="2013-11" db="EMBL/GenBank/DDBJ databases">
        <title>Draft genome sequence and annotation of the entomopathogenic bacterium, Xenorhabdus cabanillasi strain JM26.</title>
        <authorList>
            <person name="Gualtieri M."/>
            <person name="Ogier J.C."/>
            <person name="Pages S."/>
            <person name="Givaudan A."/>
            <person name="Gaudriault S."/>
        </authorList>
    </citation>
    <scope>NUCLEOTIDE SEQUENCE [LARGE SCALE GENOMIC DNA]</scope>
    <source>
        <strain evidence="9 10">JM26</strain>
    </source>
</reference>
<evidence type="ECO:0000259" key="8">
    <source>
        <dbReference type="Pfam" id="PF00694"/>
    </source>
</evidence>
<dbReference type="GO" id="GO:0003861">
    <property type="term" value="F:3-isopropylmalate dehydratase activity"/>
    <property type="evidence" value="ECO:0007669"/>
    <property type="project" value="UniProtKB-EC"/>
</dbReference>
<comment type="caution">
    <text evidence="9">The sequence shown here is derived from an EMBL/GenBank/DDBJ whole genome shotgun (WGS) entry which is preliminary data.</text>
</comment>
<keyword evidence="5" id="KW-0028">Amino-acid biosynthesis</keyword>
<dbReference type="Proteomes" id="UP000019197">
    <property type="component" value="Unassembled WGS sequence"/>
</dbReference>
<proteinExistence type="predicted"/>
<dbReference type="EC" id="4.2.1.33" evidence="3"/>
<dbReference type="OrthoDB" id="9777465at2"/>
<keyword evidence="7" id="KW-0100">Branched-chain amino acid biosynthesis</keyword>
<evidence type="ECO:0000313" key="9">
    <source>
        <dbReference type="EMBL" id="CDL80331.1"/>
    </source>
</evidence>
<dbReference type="InterPro" id="IPR050075">
    <property type="entry name" value="LeuD"/>
</dbReference>
<dbReference type="GO" id="GO:0009098">
    <property type="term" value="P:L-leucine biosynthetic process"/>
    <property type="evidence" value="ECO:0007669"/>
    <property type="project" value="UniProtKB-KW"/>
</dbReference>
<name>W1IRR7_9GAMM</name>
<dbReference type="NCBIfam" id="TIGR02087">
    <property type="entry name" value="LEUD_arch"/>
    <property type="match status" value="1"/>
</dbReference>
<dbReference type="PANTHER" id="PTHR43345:SF9">
    <property type="entry name" value="3-ISOPROPYLMALATE DEHYDRATASE SMALL SUBUNIT"/>
    <property type="match status" value="1"/>
</dbReference>
<dbReference type="AlphaFoldDB" id="W1IRR7"/>
<dbReference type="SUPFAM" id="SSF52016">
    <property type="entry name" value="LeuD/IlvD-like"/>
    <property type="match status" value="1"/>
</dbReference>
<accession>W1IRR7</accession>
<evidence type="ECO:0000256" key="1">
    <source>
        <dbReference type="ARBA" id="ARBA00000491"/>
    </source>
</evidence>
<dbReference type="InterPro" id="IPR015928">
    <property type="entry name" value="Aconitase/3IPM_dehydase_swvl"/>
</dbReference>
<organism evidence="9 10">
    <name type="scientific">Xenorhabdus cabanillasii JM26</name>
    <dbReference type="NCBI Taxonomy" id="1427517"/>
    <lineage>
        <taxon>Bacteria</taxon>
        <taxon>Pseudomonadati</taxon>
        <taxon>Pseudomonadota</taxon>
        <taxon>Gammaproteobacteria</taxon>
        <taxon>Enterobacterales</taxon>
        <taxon>Morganellaceae</taxon>
        <taxon>Xenorhabdus</taxon>
    </lineage>
</organism>
<dbReference type="RefSeq" id="WP_038261602.1">
    <property type="nucleotide sequence ID" value="NZ_CAWLVK010000051.1"/>
</dbReference>
<evidence type="ECO:0000256" key="2">
    <source>
        <dbReference type="ARBA" id="ARBA00004729"/>
    </source>
</evidence>
<dbReference type="PANTHER" id="PTHR43345">
    <property type="entry name" value="3-ISOPROPYLMALATE DEHYDRATASE SMALL SUBUNIT 2-RELATED-RELATED"/>
    <property type="match status" value="1"/>
</dbReference>
<keyword evidence="6 9" id="KW-0456">Lyase</keyword>
<evidence type="ECO:0000256" key="5">
    <source>
        <dbReference type="ARBA" id="ARBA00022605"/>
    </source>
</evidence>
<dbReference type="InterPro" id="IPR000573">
    <property type="entry name" value="AconitaseA/IPMdHydase_ssu_swvl"/>
</dbReference>
<evidence type="ECO:0000256" key="7">
    <source>
        <dbReference type="ARBA" id="ARBA00023304"/>
    </source>
</evidence>
<dbReference type="InterPro" id="IPR011827">
    <property type="entry name" value="LeuD_type2/HacB/DmdB"/>
</dbReference>
<keyword evidence="4" id="KW-0432">Leucine biosynthesis</keyword>
<comment type="catalytic activity">
    <reaction evidence="1">
        <text>(2R,3S)-3-isopropylmalate = (2S)-2-isopropylmalate</text>
        <dbReference type="Rhea" id="RHEA:32287"/>
        <dbReference type="ChEBI" id="CHEBI:1178"/>
        <dbReference type="ChEBI" id="CHEBI:35121"/>
        <dbReference type="EC" id="4.2.1.33"/>
    </reaction>
</comment>